<dbReference type="InterPro" id="IPR010319">
    <property type="entry name" value="Transglutaminase-like_Cys_pept"/>
</dbReference>
<dbReference type="PANTHER" id="PTHR39327">
    <property type="match status" value="1"/>
</dbReference>
<evidence type="ECO:0000313" key="1">
    <source>
        <dbReference type="EMBL" id="SIQ41386.1"/>
    </source>
</evidence>
<organism evidence="1 2">
    <name type="scientific">Pseudomonas flexibilis</name>
    <dbReference type="NCBI Taxonomy" id="706570"/>
    <lineage>
        <taxon>Bacteria</taxon>
        <taxon>Pseudomonadati</taxon>
        <taxon>Pseudomonadota</taxon>
        <taxon>Gammaproteobacteria</taxon>
        <taxon>Pseudomonadales</taxon>
        <taxon>Pseudomonadaceae</taxon>
        <taxon>Pseudomonas</taxon>
    </lineage>
</organism>
<gene>
    <name evidence="1" type="ORF">SAMN05421672_10645</name>
</gene>
<name>A0A1N6SKC2_9PSED</name>
<sequence>MSGTGKRAGRCGLLALCCVWLPAWGWDVAEIGRRAEVLYGPQAEGSQRLEAWWRLLAEQRDRDVEEQLHAVNGFFNDTLRFDDDRRIWQRIDYWATPVESLYQGAADCEDYALAKYVSLRQLGVPMERLRLTYVKASGQAHMVLAYYAEPDADPWVLDNRITAVLPASQRSDLQPVYAFNGEGLWYADRLAGDSQGLSRWQEVLHRMRREGFPSLVQR</sequence>
<proteinExistence type="predicted"/>
<evidence type="ECO:0000313" key="2">
    <source>
        <dbReference type="Proteomes" id="UP000186079"/>
    </source>
</evidence>
<dbReference type="Proteomes" id="UP000186079">
    <property type="component" value="Unassembled WGS sequence"/>
</dbReference>
<dbReference type="PANTHER" id="PTHR39327:SF1">
    <property type="entry name" value="BLR5470 PROTEIN"/>
    <property type="match status" value="1"/>
</dbReference>
<dbReference type="EMBL" id="FTMC01000006">
    <property type="protein sequence ID" value="SIQ41386.1"/>
    <property type="molecule type" value="Genomic_DNA"/>
</dbReference>
<reference evidence="1 2" key="1">
    <citation type="submission" date="2017-01" db="EMBL/GenBank/DDBJ databases">
        <authorList>
            <person name="Mah S.A."/>
            <person name="Swanson W.J."/>
            <person name="Moy G.W."/>
            <person name="Vacquier V.D."/>
        </authorList>
    </citation>
    <scope>NUCLEOTIDE SEQUENCE [LARGE SCALE GENOMIC DNA]</scope>
    <source>
        <strain evidence="1 2">ATCC 29606</strain>
    </source>
</reference>
<dbReference type="Pfam" id="PF06035">
    <property type="entry name" value="Peptidase_C93"/>
    <property type="match status" value="1"/>
</dbReference>
<protein>
    <submittedName>
        <fullName evidence="1">Predicted transglutaminase-like cysteine proteinase</fullName>
    </submittedName>
</protein>
<accession>A0A1N6SKC2</accession>
<dbReference type="InterPro" id="IPR038765">
    <property type="entry name" value="Papain-like_cys_pep_sf"/>
</dbReference>
<dbReference type="AlphaFoldDB" id="A0A1N6SKC2"/>
<dbReference type="SUPFAM" id="SSF54001">
    <property type="entry name" value="Cysteine proteinases"/>
    <property type="match status" value="1"/>
</dbReference>
<dbReference type="Gene3D" id="3.10.620.30">
    <property type="match status" value="1"/>
</dbReference>